<evidence type="ECO:0000259" key="1">
    <source>
        <dbReference type="Pfam" id="PF14529"/>
    </source>
</evidence>
<feature type="domain" description="Endonuclease/exonuclease/phosphatase" evidence="1">
    <location>
        <begin position="109"/>
        <end position="218"/>
    </location>
</feature>
<dbReference type="AlphaFoldDB" id="A0A8X7BAC1"/>
<name>A0A8X7BAC1_TRICX</name>
<comment type="caution">
    <text evidence="2">The sequence shown here is derived from an EMBL/GenBank/DDBJ whole genome shotgun (WGS) entry which is preliminary data.</text>
</comment>
<organism evidence="2 3">
    <name type="scientific">Trichonephila clavipes</name>
    <name type="common">Golden silk orbweaver</name>
    <name type="synonym">Nephila clavipes</name>
    <dbReference type="NCBI Taxonomy" id="2585209"/>
    <lineage>
        <taxon>Eukaryota</taxon>
        <taxon>Metazoa</taxon>
        <taxon>Ecdysozoa</taxon>
        <taxon>Arthropoda</taxon>
        <taxon>Chelicerata</taxon>
        <taxon>Arachnida</taxon>
        <taxon>Araneae</taxon>
        <taxon>Araneomorphae</taxon>
        <taxon>Entelegynae</taxon>
        <taxon>Araneoidea</taxon>
        <taxon>Nephilidae</taxon>
        <taxon>Trichonephila</taxon>
    </lineage>
</organism>
<accession>A0A8X7BAC1</accession>
<dbReference type="Gene3D" id="3.60.10.10">
    <property type="entry name" value="Endonuclease/exonuclease/phosphatase"/>
    <property type="match status" value="1"/>
</dbReference>
<evidence type="ECO:0000313" key="3">
    <source>
        <dbReference type="Proteomes" id="UP000887159"/>
    </source>
</evidence>
<sequence length="241" mass="27056">MHTGVTHTFNFLAPYVEEEDSEMQELTQKQAYLKERLEAAATHLRLTHNISIPNYTCSRNDRITGEKALGGTFILIENNMPHFPLPKPALQHIEATILVLTPSNLNPTSIISVYVLPSSDERLFTLDFIHLLQTNINCVHFGDLNATHNEWNFSINSTHGKQLKTFADLLVLNIAYPDTPTGFGFTSPNTLDIAIINKFHFPYTIDSIPEISSDHNSVFLNLSTPLFTVIILEQLSPVGQL</sequence>
<dbReference type="Proteomes" id="UP000887159">
    <property type="component" value="Unassembled WGS sequence"/>
</dbReference>
<dbReference type="InterPro" id="IPR036691">
    <property type="entry name" value="Endo/exonu/phosph_ase_sf"/>
</dbReference>
<evidence type="ECO:0000313" key="2">
    <source>
        <dbReference type="EMBL" id="GFY23567.1"/>
    </source>
</evidence>
<dbReference type="EMBL" id="BMAU01021364">
    <property type="protein sequence ID" value="GFY23567.1"/>
    <property type="molecule type" value="Genomic_DNA"/>
</dbReference>
<gene>
    <name evidence="2" type="primary">AVEN_52847_1</name>
    <name evidence="2" type="ORF">TNCV_1038661</name>
</gene>
<protein>
    <recommendedName>
        <fullName evidence="1">Endonuclease/exonuclease/phosphatase domain-containing protein</fullName>
    </recommendedName>
</protein>
<reference evidence="2" key="1">
    <citation type="submission" date="2020-08" db="EMBL/GenBank/DDBJ databases">
        <title>Multicomponent nature underlies the extraordinary mechanical properties of spider dragline silk.</title>
        <authorList>
            <person name="Kono N."/>
            <person name="Nakamura H."/>
            <person name="Mori M."/>
            <person name="Yoshida Y."/>
            <person name="Ohtoshi R."/>
            <person name="Malay A.D."/>
            <person name="Moran D.A.P."/>
            <person name="Tomita M."/>
            <person name="Numata K."/>
            <person name="Arakawa K."/>
        </authorList>
    </citation>
    <scope>NUCLEOTIDE SEQUENCE</scope>
</reference>
<proteinExistence type="predicted"/>
<dbReference type="SUPFAM" id="SSF56219">
    <property type="entry name" value="DNase I-like"/>
    <property type="match status" value="1"/>
</dbReference>
<dbReference type="InterPro" id="IPR005135">
    <property type="entry name" value="Endo/exonuclease/phosphatase"/>
</dbReference>
<keyword evidence="3" id="KW-1185">Reference proteome</keyword>
<dbReference type="GO" id="GO:0003824">
    <property type="term" value="F:catalytic activity"/>
    <property type="evidence" value="ECO:0007669"/>
    <property type="project" value="InterPro"/>
</dbReference>
<dbReference type="Pfam" id="PF14529">
    <property type="entry name" value="Exo_endo_phos_2"/>
    <property type="match status" value="1"/>
</dbReference>